<evidence type="ECO:0000256" key="1">
    <source>
        <dbReference type="SAM" id="MobiDB-lite"/>
    </source>
</evidence>
<proteinExistence type="predicted"/>
<keyword evidence="3" id="KW-1185">Reference proteome</keyword>
<gene>
    <name evidence="2" type="ORF">D4764_04G0001770</name>
</gene>
<reference evidence="2 3" key="1">
    <citation type="submission" date="2019-04" db="EMBL/GenBank/DDBJ databases">
        <title>Chromosome genome assembly for Takifugu flavidus.</title>
        <authorList>
            <person name="Xiao S."/>
        </authorList>
    </citation>
    <scope>NUCLEOTIDE SEQUENCE [LARGE SCALE GENOMIC DNA]</scope>
    <source>
        <strain evidence="2">HTHZ2018</strain>
        <tissue evidence="2">Muscle</tissue>
    </source>
</reference>
<dbReference type="AlphaFoldDB" id="A0A5C6N6V2"/>
<protein>
    <submittedName>
        <fullName evidence="2">Uncharacterized protein</fullName>
    </submittedName>
</protein>
<feature type="region of interest" description="Disordered" evidence="1">
    <location>
        <begin position="1"/>
        <end position="87"/>
    </location>
</feature>
<evidence type="ECO:0000313" key="2">
    <source>
        <dbReference type="EMBL" id="TWW61530.1"/>
    </source>
</evidence>
<name>A0A5C6N6V2_9TELE</name>
<organism evidence="2 3">
    <name type="scientific">Takifugu flavidus</name>
    <name type="common">sansaifugu</name>
    <dbReference type="NCBI Taxonomy" id="433684"/>
    <lineage>
        <taxon>Eukaryota</taxon>
        <taxon>Metazoa</taxon>
        <taxon>Chordata</taxon>
        <taxon>Craniata</taxon>
        <taxon>Vertebrata</taxon>
        <taxon>Euteleostomi</taxon>
        <taxon>Actinopterygii</taxon>
        <taxon>Neopterygii</taxon>
        <taxon>Teleostei</taxon>
        <taxon>Neoteleostei</taxon>
        <taxon>Acanthomorphata</taxon>
        <taxon>Eupercaria</taxon>
        <taxon>Tetraodontiformes</taxon>
        <taxon>Tetradontoidea</taxon>
        <taxon>Tetraodontidae</taxon>
        <taxon>Takifugu</taxon>
    </lineage>
</organism>
<sequence length="87" mass="9137">MHSLVFRGGSSHTPALPPGTHRSSSSLVPVQAPPDPTSAPVNTTTLNLGPVGRRRDTRPPPMNMNDPAKPQIKYGGPEVPVAHLEGT</sequence>
<dbReference type="EMBL" id="RHFK02000017">
    <property type="protein sequence ID" value="TWW61530.1"/>
    <property type="molecule type" value="Genomic_DNA"/>
</dbReference>
<dbReference type="Proteomes" id="UP000324091">
    <property type="component" value="Chromosome 4"/>
</dbReference>
<accession>A0A5C6N6V2</accession>
<comment type="caution">
    <text evidence="2">The sequence shown here is derived from an EMBL/GenBank/DDBJ whole genome shotgun (WGS) entry which is preliminary data.</text>
</comment>
<evidence type="ECO:0000313" key="3">
    <source>
        <dbReference type="Proteomes" id="UP000324091"/>
    </source>
</evidence>